<evidence type="ECO:0000259" key="2">
    <source>
        <dbReference type="PROSITE" id="PS51782"/>
    </source>
</evidence>
<dbReference type="PANTHER" id="PTHR33734">
    <property type="entry name" value="LYSM DOMAIN-CONTAINING GPI-ANCHORED PROTEIN 2"/>
    <property type="match status" value="1"/>
</dbReference>
<dbReference type="EMBL" id="SOFP01000072">
    <property type="protein sequence ID" value="TFC11030.1"/>
    <property type="molecule type" value="Genomic_DNA"/>
</dbReference>
<proteinExistence type="predicted"/>
<comment type="caution">
    <text evidence="3">The sequence shown here is derived from an EMBL/GenBank/DDBJ whole genome shotgun (WGS) entry which is preliminary data.</text>
</comment>
<dbReference type="PANTHER" id="PTHR33734:SF22">
    <property type="entry name" value="MEMBRANE-BOUND LYTIC MUREIN TRANSGLYCOSYLASE D"/>
    <property type="match status" value="1"/>
</dbReference>
<feature type="region of interest" description="Disordered" evidence="1">
    <location>
        <begin position="1"/>
        <end position="29"/>
    </location>
</feature>
<protein>
    <submittedName>
        <fullName evidence="3">LysM peptidoglycan-binding domain-containing protein</fullName>
    </submittedName>
</protein>
<dbReference type="GO" id="GO:0008932">
    <property type="term" value="F:lytic endotransglycosylase activity"/>
    <property type="evidence" value="ECO:0007669"/>
    <property type="project" value="TreeGrafter"/>
</dbReference>
<dbReference type="InterPro" id="IPR036779">
    <property type="entry name" value="LysM_dom_sf"/>
</dbReference>
<evidence type="ECO:0000313" key="4">
    <source>
        <dbReference type="Proteomes" id="UP000298412"/>
    </source>
</evidence>
<feature type="domain" description="LysM" evidence="2">
    <location>
        <begin position="158"/>
        <end position="202"/>
    </location>
</feature>
<sequence length="446" mass="44395">MSAKASRIGAQTGPPVDGGRHSQGQFGPHRSVRRLATIPLVIISTIAIALNLASPADAASIAKKPLKSRSNLPGAVPAAPVRGQVARASAEAAPTRYTVVEGDTVSAVAGRFGLSTASVLALNGLGWSAVIFPGQTLTLSGQAAPVAAAPTPVAAEITRYTIVAGDTISGVAAAHGLSVGDILSANGLDRGSIIFPGQAIVLPGAAAPAVAPATRPAPAPIPAPATAATGTHTINAGDTIGAIAAAAGVSVQAVLDANGLGWSSIIYPGQVLAVPSLAIAQVSSVVVSSVAAAPVADPARPEPTATAGVVTTLTDEMRQNARIIVAAGRAAGVGDAGLVVALAAAAQESGLRNVHHGDRDSLGLFQQRPSAGWGSAEQVMDPVRASQAFFGGAGNPNRGVTHGLLDIPGWEAMTVTQAAQAVQISAFPDYYAKWETSARAWLPELG</sequence>
<reference evidence="3 4" key="1">
    <citation type="submission" date="2019-03" db="EMBL/GenBank/DDBJ databases">
        <title>Genomics of glacier-inhabiting Cryobacterium strains.</title>
        <authorList>
            <person name="Liu Q."/>
            <person name="Xin Y.-H."/>
        </authorList>
    </citation>
    <scope>NUCLEOTIDE SEQUENCE [LARGE SCALE GENOMIC DNA]</scope>
    <source>
        <strain evidence="3 4">MDT1-3</strain>
    </source>
</reference>
<accession>A0A4R8WJN3</accession>
<dbReference type="AlphaFoldDB" id="A0A4R8WJN3"/>
<evidence type="ECO:0000256" key="1">
    <source>
        <dbReference type="SAM" id="MobiDB-lite"/>
    </source>
</evidence>
<gene>
    <name evidence="3" type="ORF">E3O19_14830</name>
</gene>
<keyword evidence="4" id="KW-1185">Reference proteome</keyword>
<dbReference type="SMART" id="SM00257">
    <property type="entry name" value="LysM"/>
    <property type="match status" value="3"/>
</dbReference>
<feature type="domain" description="LysM" evidence="2">
    <location>
        <begin position="95"/>
        <end position="139"/>
    </location>
</feature>
<dbReference type="Pfam" id="PF01476">
    <property type="entry name" value="LysM"/>
    <property type="match status" value="3"/>
</dbReference>
<feature type="domain" description="LysM" evidence="2">
    <location>
        <begin position="230"/>
        <end position="274"/>
    </location>
</feature>
<dbReference type="Gene3D" id="3.10.350.10">
    <property type="entry name" value="LysM domain"/>
    <property type="match status" value="3"/>
</dbReference>
<dbReference type="CDD" id="cd00118">
    <property type="entry name" value="LysM"/>
    <property type="match status" value="3"/>
</dbReference>
<organism evidence="3 4">
    <name type="scientific">Cryobacterium algoritolerans</name>
    <dbReference type="NCBI Taxonomy" id="1259184"/>
    <lineage>
        <taxon>Bacteria</taxon>
        <taxon>Bacillati</taxon>
        <taxon>Actinomycetota</taxon>
        <taxon>Actinomycetes</taxon>
        <taxon>Micrococcales</taxon>
        <taxon>Microbacteriaceae</taxon>
        <taxon>Cryobacterium</taxon>
    </lineage>
</organism>
<dbReference type="OrthoDB" id="5171895at2"/>
<dbReference type="SUPFAM" id="SSF54106">
    <property type="entry name" value="LysM domain"/>
    <property type="match status" value="3"/>
</dbReference>
<dbReference type="RefSeq" id="WP_134568851.1">
    <property type="nucleotide sequence ID" value="NZ_SOFP01000072.1"/>
</dbReference>
<dbReference type="InterPro" id="IPR018392">
    <property type="entry name" value="LysM"/>
</dbReference>
<name>A0A4R8WJN3_9MICO</name>
<dbReference type="Proteomes" id="UP000298412">
    <property type="component" value="Unassembled WGS sequence"/>
</dbReference>
<evidence type="ECO:0000313" key="3">
    <source>
        <dbReference type="EMBL" id="TFC11030.1"/>
    </source>
</evidence>
<dbReference type="PROSITE" id="PS51782">
    <property type="entry name" value="LYSM"/>
    <property type="match status" value="3"/>
</dbReference>